<feature type="active site" evidence="3">
    <location>
        <position position="180"/>
    </location>
</feature>
<feature type="domain" description="3-hydroxyisobutyrate dehydrogenase-like NAD-binding" evidence="5">
    <location>
        <begin position="174"/>
        <end position="292"/>
    </location>
</feature>
<evidence type="ECO:0000256" key="1">
    <source>
        <dbReference type="ARBA" id="ARBA00023002"/>
    </source>
</evidence>
<protein>
    <submittedName>
        <fullName evidence="6">6-phosphogluconate dehydrogenase</fullName>
    </submittedName>
</protein>
<evidence type="ECO:0000259" key="5">
    <source>
        <dbReference type="Pfam" id="PF14833"/>
    </source>
</evidence>
<proteinExistence type="predicted"/>
<dbReference type="KEGG" id="tvr:TVD_09590"/>
<keyword evidence="1" id="KW-0560">Oxidoreductase</keyword>
<organism evidence="6 7">
    <name type="scientific">Thioalkalivibrio versutus</name>
    <dbReference type="NCBI Taxonomy" id="106634"/>
    <lineage>
        <taxon>Bacteria</taxon>
        <taxon>Pseudomonadati</taxon>
        <taxon>Pseudomonadota</taxon>
        <taxon>Gammaproteobacteria</taxon>
        <taxon>Chromatiales</taxon>
        <taxon>Ectothiorhodospiraceae</taxon>
        <taxon>Thioalkalivibrio</taxon>
    </lineage>
</organism>
<dbReference type="GO" id="GO:0016491">
    <property type="term" value="F:oxidoreductase activity"/>
    <property type="evidence" value="ECO:0007669"/>
    <property type="project" value="UniProtKB-KW"/>
</dbReference>
<dbReference type="PANTHER" id="PTHR43060">
    <property type="entry name" value="3-HYDROXYISOBUTYRATE DEHYDROGENASE-LIKE 1, MITOCHONDRIAL-RELATED"/>
    <property type="match status" value="1"/>
</dbReference>
<dbReference type="SUPFAM" id="SSF51735">
    <property type="entry name" value="NAD(P)-binding Rossmann-fold domains"/>
    <property type="match status" value="1"/>
</dbReference>
<dbReference type="Pfam" id="PF14833">
    <property type="entry name" value="NAD_binding_11"/>
    <property type="match status" value="1"/>
</dbReference>
<evidence type="ECO:0000259" key="4">
    <source>
        <dbReference type="Pfam" id="PF03446"/>
    </source>
</evidence>
<keyword evidence="2" id="KW-0520">NAD</keyword>
<dbReference type="Proteomes" id="UP000064201">
    <property type="component" value="Chromosome"/>
</dbReference>
<dbReference type="Gene3D" id="1.10.1040.10">
    <property type="entry name" value="N-(1-d-carboxylethyl)-l-norvaline Dehydrogenase, domain 2"/>
    <property type="match status" value="1"/>
</dbReference>
<dbReference type="InterPro" id="IPR006115">
    <property type="entry name" value="6PGDH_NADP-bd"/>
</dbReference>
<dbReference type="InterPro" id="IPR029154">
    <property type="entry name" value="HIBADH-like_NADP-bd"/>
</dbReference>
<dbReference type="InterPro" id="IPR013328">
    <property type="entry name" value="6PGD_dom2"/>
</dbReference>
<dbReference type="EMBL" id="CP011367">
    <property type="protein sequence ID" value="AKJ95592.1"/>
    <property type="molecule type" value="Genomic_DNA"/>
</dbReference>
<dbReference type="AlphaFoldDB" id="A0A0G3G7W8"/>
<dbReference type="RefSeq" id="WP_047251482.1">
    <property type="nucleotide sequence ID" value="NZ_CP011367.1"/>
</dbReference>
<gene>
    <name evidence="6" type="ORF">TVD_09590</name>
</gene>
<dbReference type="PANTHER" id="PTHR43060:SF15">
    <property type="entry name" value="3-HYDROXYISOBUTYRATE DEHYDROGENASE-LIKE 1, MITOCHONDRIAL-RELATED"/>
    <property type="match status" value="1"/>
</dbReference>
<sequence length="303" mass="31610">MSASQIPPELQPIGAIGLGIMGAPMNRNLLAAGADVQVWARRPETAEALAQDGAQPCTSLPELVRGVRVLVLNVSDTPDVEALMLGPDGVLEHARPGLIVIDHSTIDPVRTRAIARAAAEREVTFVDAPVSGGEPGARAGTLSLMVGGPVDVVERLRPIFEVVGSTLTHVGDSGAGQIAKACNQLVVGETLVAIGEAFALAEQTGVDPARMREALMGGFAGSRILEVHGQRLLDGDFEPGFQTGLYHKDLGIVAGLGEEVGLSLDGLMPVRRAVDEALEAGQADHDVAILARFCLHARDDQGR</sequence>
<dbReference type="OrthoDB" id="9786703at2"/>
<evidence type="ECO:0000256" key="3">
    <source>
        <dbReference type="PIRSR" id="PIRSR000103-1"/>
    </source>
</evidence>
<dbReference type="InterPro" id="IPR036291">
    <property type="entry name" value="NAD(P)-bd_dom_sf"/>
</dbReference>
<dbReference type="GO" id="GO:0051287">
    <property type="term" value="F:NAD binding"/>
    <property type="evidence" value="ECO:0007669"/>
    <property type="project" value="InterPro"/>
</dbReference>
<name>A0A0G3G7W8_9GAMM</name>
<dbReference type="PATRIC" id="fig|106634.4.peg.1963"/>
<dbReference type="Gene3D" id="3.40.50.720">
    <property type="entry name" value="NAD(P)-binding Rossmann-like Domain"/>
    <property type="match status" value="1"/>
</dbReference>
<evidence type="ECO:0000313" key="7">
    <source>
        <dbReference type="Proteomes" id="UP000064201"/>
    </source>
</evidence>
<reference evidence="6 7" key="1">
    <citation type="submission" date="2015-04" db="EMBL/GenBank/DDBJ databases">
        <title>Complete Sequence for the Genome of the Thioalkalivibrio versutus D301.</title>
        <authorList>
            <person name="Mu T."/>
            <person name="Zhou J."/>
            <person name="Xu X."/>
        </authorList>
    </citation>
    <scope>NUCLEOTIDE SEQUENCE [LARGE SCALE GENOMIC DNA]</scope>
    <source>
        <strain evidence="6 7">D301</strain>
    </source>
</reference>
<keyword evidence="7" id="KW-1185">Reference proteome</keyword>
<accession>A0A0G3G7W8</accession>
<dbReference type="InterPro" id="IPR008927">
    <property type="entry name" value="6-PGluconate_DH-like_C_sf"/>
</dbReference>
<dbReference type="SUPFAM" id="SSF48179">
    <property type="entry name" value="6-phosphogluconate dehydrogenase C-terminal domain-like"/>
    <property type="match status" value="1"/>
</dbReference>
<dbReference type="PIRSF" id="PIRSF000103">
    <property type="entry name" value="HIBADH"/>
    <property type="match status" value="1"/>
</dbReference>
<dbReference type="GO" id="GO:0050661">
    <property type="term" value="F:NADP binding"/>
    <property type="evidence" value="ECO:0007669"/>
    <property type="project" value="InterPro"/>
</dbReference>
<feature type="domain" description="6-phosphogluconate dehydrogenase NADP-binding" evidence="4">
    <location>
        <begin position="13"/>
        <end position="171"/>
    </location>
</feature>
<dbReference type="InterPro" id="IPR015815">
    <property type="entry name" value="HIBADH-related"/>
</dbReference>
<evidence type="ECO:0000256" key="2">
    <source>
        <dbReference type="ARBA" id="ARBA00023027"/>
    </source>
</evidence>
<evidence type="ECO:0000313" key="6">
    <source>
        <dbReference type="EMBL" id="AKJ95592.1"/>
    </source>
</evidence>
<dbReference type="Pfam" id="PF03446">
    <property type="entry name" value="NAD_binding_2"/>
    <property type="match status" value="1"/>
</dbReference>